<dbReference type="InterPro" id="IPR050595">
    <property type="entry name" value="Bact_response_regulator"/>
</dbReference>
<dbReference type="HOGENOM" id="CLU_000445_69_8_0"/>
<dbReference type="Pfam" id="PF00072">
    <property type="entry name" value="Response_reg"/>
    <property type="match status" value="1"/>
</dbReference>
<dbReference type="InterPro" id="IPR011006">
    <property type="entry name" value="CheY-like_superfamily"/>
</dbReference>
<dbReference type="GO" id="GO:0000160">
    <property type="term" value="P:phosphorelay signal transduction system"/>
    <property type="evidence" value="ECO:0007669"/>
    <property type="project" value="InterPro"/>
</dbReference>
<feature type="domain" description="Response regulatory" evidence="3">
    <location>
        <begin position="7"/>
        <end position="123"/>
    </location>
</feature>
<dbReference type="GO" id="GO:0003677">
    <property type="term" value="F:DNA binding"/>
    <property type="evidence" value="ECO:0007669"/>
    <property type="project" value="UniProtKB-KW"/>
</dbReference>
<evidence type="ECO:0000259" key="3">
    <source>
        <dbReference type="PROSITE" id="PS50110"/>
    </source>
</evidence>
<gene>
    <name evidence="4" type="ordered locus">Terro_0107</name>
</gene>
<dbReference type="eggNOG" id="COG2204">
    <property type="taxonomic scope" value="Bacteria"/>
</dbReference>
<dbReference type="AlphaFoldDB" id="I3ZB40"/>
<dbReference type="PANTHER" id="PTHR44591:SF3">
    <property type="entry name" value="RESPONSE REGULATORY DOMAIN-CONTAINING PROTEIN"/>
    <property type="match status" value="1"/>
</dbReference>
<evidence type="ECO:0000256" key="1">
    <source>
        <dbReference type="ARBA" id="ARBA00022553"/>
    </source>
</evidence>
<dbReference type="Gene3D" id="3.40.50.2300">
    <property type="match status" value="1"/>
</dbReference>
<reference evidence="4 5" key="1">
    <citation type="submission" date="2012-06" db="EMBL/GenBank/DDBJ databases">
        <title>Complete genome of Terriglobus roseus DSM 18391.</title>
        <authorList>
            <consortium name="US DOE Joint Genome Institute (JGI-PGF)"/>
            <person name="Lucas S."/>
            <person name="Copeland A."/>
            <person name="Lapidus A."/>
            <person name="Glavina del Rio T."/>
            <person name="Dalin E."/>
            <person name="Tice H."/>
            <person name="Bruce D."/>
            <person name="Goodwin L."/>
            <person name="Pitluck S."/>
            <person name="Peters L."/>
            <person name="Mikhailova N."/>
            <person name="Munk A.C.C."/>
            <person name="Kyrpides N."/>
            <person name="Mavromatis K."/>
            <person name="Ivanova N."/>
            <person name="Brettin T."/>
            <person name="Detter J.C."/>
            <person name="Han C."/>
            <person name="Larimer F."/>
            <person name="Land M."/>
            <person name="Hauser L."/>
            <person name="Markowitz V."/>
            <person name="Cheng J.-F."/>
            <person name="Hugenholtz P."/>
            <person name="Woyke T."/>
            <person name="Wu D."/>
            <person name="Brambilla E."/>
            <person name="Klenk H.-P."/>
            <person name="Eisen J.A."/>
        </authorList>
    </citation>
    <scope>NUCLEOTIDE SEQUENCE [LARGE SCALE GENOMIC DNA]</scope>
    <source>
        <strain evidence="5">DSM 18391 / NRRL B-41598 / KBS 63</strain>
    </source>
</reference>
<dbReference type="OrthoDB" id="116565at2"/>
<dbReference type="PANTHER" id="PTHR44591">
    <property type="entry name" value="STRESS RESPONSE REGULATOR PROTEIN 1"/>
    <property type="match status" value="1"/>
</dbReference>
<dbReference type="SMART" id="SM00448">
    <property type="entry name" value="REC"/>
    <property type="match status" value="1"/>
</dbReference>
<keyword evidence="4" id="KW-0238">DNA-binding</keyword>
<dbReference type="EMBL" id="CP003379">
    <property type="protein sequence ID" value="AFL86458.1"/>
    <property type="molecule type" value="Genomic_DNA"/>
</dbReference>
<evidence type="ECO:0000256" key="2">
    <source>
        <dbReference type="PROSITE-ProRule" id="PRU00169"/>
    </source>
</evidence>
<keyword evidence="5" id="KW-1185">Reference proteome</keyword>
<dbReference type="KEGG" id="trs:Terro_0107"/>
<keyword evidence="1 2" id="KW-0597">Phosphoprotein</keyword>
<dbReference type="STRING" id="926566.Terro_0107"/>
<organism evidence="4 5">
    <name type="scientific">Terriglobus roseus (strain DSM 18391 / NRRL B-41598 / KBS 63)</name>
    <dbReference type="NCBI Taxonomy" id="926566"/>
    <lineage>
        <taxon>Bacteria</taxon>
        <taxon>Pseudomonadati</taxon>
        <taxon>Acidobacteriota</taxon>
        <taxon>Terriglobia</taxon>
        <taxon>Terriglobales</taxon>
        <taxon>Acidobacteriaceae</taxon>
        <taxon>Terriglobus</taxon>
    </lineage>
</organism>
<evidence type="ECO:0000313" key="4">
    <source>
        <dbReference type="EMBL" id="AFL86458.1"/>
    </source>
</evidence>
<dbReference type="Proteomes" id="UP000006056">
    <property type="component" value="Chromosome"/>
</dbReference>
<dbReference type="SUPFAM" id="SSF52172">
    <property type="entry name" value="CheY-like"/>
    <property type="match status" value="1"/>
</dbReference>
<evidence type="ECO:0000313" key="5">
    <source>
        <dbReference type="Proteomes" id="UP000006056"/>
    </source>
</evidence>
<accession>I3ZB40</accession>
<name>I3ZB40_TERRK</name>
<feature type="modified residue" description="4-aspartylphosphate" evidence="2">
    <location>
        <position position="56"/>
    </location>
</feature>
<protein>
    <submittedName>
        <fullName evidence="4">Response regulator with CheY-like receiver, AAA-type ATPase, and DNA-binding domains</fullName>
    </submittedName>
</protein>
<dbReference type="InterPro" id="IPR001789">
    <property type="entry name" value="Sig_transdc_resp-reg_receiver"/>
</dbReference>
<proteinExistence type="predicted"/>
<dbReference type="PROSITE" id="PS50110">
    <property type="entry name" value="RESPONSE_REGULATORY"/>
    <property type="match status" value="1"/>
</dbReference>
<sequence length="126" mass="13807">MQFTGVRAFVVDDDVIVASTLAAILRLHGFAVRYYIDPTEALADALVDPPNLLVSDVIMPILSGIDLALQIKALCPDCKILLFSGQADTVDFVQDAQRVDANLHIMPKPMKPSMLLEVISQKLMQN</sequence>